<evidence type="ECO:0000313" key="1">
    <source>
        <dbReference type="EMBL" id="GAL85997.1"/>
    </source>
</evidence>
<keyword evidence="2" id="KW-1185">Reference proteome</keyword>
<evidence type="ECO:0000313" key="2">
    <source>
        <dbReference type="Proteomes" id="UP000030185"/>
    </source>
</evidence>
<gene>
    <name evidence="1" type="ORF">MYP_3226</name>
</gene>
<dbReference type="InterPro" id="IPR023393">
    <property type="entry name" value="START-like_dom_sf"/>
</dbReference>
<dbReference type="InterPro" id="IPR051213">
    <property type="entry name" value="START_lipid_transfer"/>
</dbReference>
<dbReference type="PANTHER" id="PTHR19308">
    <property type="entry name" value="PHOSPHATIDYLCHOLINE TRANSFER PROTEIN"/>
    <property type="match status" value="1"/>
</dbReference>
<dbReference type="PANTHER" id="PTHR19308:SF14">
    <property type="entry name" value="START DOMAIN-CONTAINING PROTEIN"/>
    <property type="match status" value="1"/>
</dbReference>
<dbReference type="Proteomes" id="UP000030185">
    <property type="component" value="Unassembled WGS sequence"/>
</dbReference>
<dbReference type="Gene3D" id="3.30.530.20">
    <property type="match status" value="1"/>
</dbReference>
<protein>
    <recommendedName>
        <fullName evidence="3">START domain-containing protein</fullName>
    </recommendedName>
</protein>
<dbReference type="InterPro" id="IPR028347">
    <property type="entry name" value="START_dom_prot"/>
</dbReference>
<proteinExistence type="predicted"/>
<reference evidence="1 2" key="1">
    <citation type="submission" date="2014-09" db="EMBL/GenBank/DDBJ databases">
        <title>Sporocytophaga myxococcoides PG-01 genome sequencing.</title>
        <authorList>
            <person name="Liu L."/>
            <person name="Gao P.J."/>
            <person name="Chen G.J."/>
            <person name="Wang L.S."/>
        </authorList>
    </citation>
    <scope>NUCLEOTIDE SEQUENCE [LARGE SCALE GENOMIC DNA]</scope>
    <source>
        <strain evidence="1 2">PG-01</strain>
    </source>
</reference>
<evidence type="ECO:0008006" key="3">
    <source>
        <dbReference type="Google" id="ProtNLM"/>
    </source>
</evidence>
<dbReference type="STRING" id="153721.MYP_3226"/>
<dbReference type="SUPFAM" id="SSF55961">
    <property type="entry name" value="Bet v1-like"/>
    <property type="match status" value="1"/>
</dbReference>
<organism evidence="1 2">
    <name type="scientific">Sporocytophaga myxococcoides</name>
    <dbReference type="NCBI Taxonomy" id="153721"/>
    <lineage>
        <taxon>Bacteria</taxon>
        <taxon>Pseudomonadati</taxon>
        <taxon>Bacteroidota</taxon>
        <taxon>Cytophagia</taxon>
        <taxon>Cytophagales</taxon>
        <taxon>Cytophagaceae</taxon>
        <taxon>Sporocytophaga</taxon>
    </lineage>
</organism>
<dbReference type="PIRSF" id="PIRSF039033">
    <property type="entry name" value="START_dom"/>
    <property type="match status" value="1"/>
</dbReference>
<dbReference type="eggNOG" id="COG2867">
    <property type="taxonomic scope" value="Bacteria"/>
</dbReference>
<accession>A0A098LHU8</accession>
<comment type="caution">
    <text evidence="1">The sequence shown here is derived from an EMBL/GenBank/DDBJ whole genome shotgun (WGS) entry which is preliminary data.</text>
</comment>
<dbReference type="EMBL" id="BBLT01000006">
    <property type="protein sequence ID" value="GAL85997.1"/>
    <property type="molecule type" value="Genomic_DNA"/>
</dbReference>
<dbReference type="AlphaFoldDB" id="A0A098LHU8"/>
<name>A0A098LHU8_9BACT</name>
<sequence length="192" mass="21991">MILFFLLFFLSAFAQDWTLAKEKNGIKVYTREGKDSPIKEFKAVTIFEANMYVIEKILLNTKTYPEWYDHCKRAEQIGLQGNTVTMHMEYSMPFPFKNRDAVINLSATHINDLITIQITRNAVAIKEVEDIVRMPISEGGWQLRKINEHTTEVIHQFKGDPGGNIPVAIVNLFLVDGPLNTLTQLKGIVYQD</sequence>